<dbReference type="EMBL" id="CP042910">
    <property type="protein sequence ID" value="QEG15881.1"/>
    <property type="molecule type" value="Genomic_DNA"/>
</dbReference>
<organism evidence="3 5">
    <name type="scientific">Gimesia maris</name>
    <dbReference type="NCBI Taxonomy" id="122"/>
    <lineage>
        <taxon>Bacteria</taxon>
        <taxon>Pseudomonadati</taxon>
        <taxon>Planctomycetota</taxon>
        <taxon>Planctomycetia</taxon>
        <taxon>Planctomycetales</taxon>
        <taxon>Planctomycetaceae</taxon>
        <taxon>Gimesia</taxon>
    </lineage>
</organism>
<evidence type="ECO:0000256" key="1">
    <source>
        <dbReference type="ARBA" id="ARBA00022723"/>
    </source>
</evidence>
<name>A0A3D3RD32_9PLAN</name>
<evidence type="ECO:0000313" key="3">
    <source>
        <dbReference type="EMBL" id="HCO26719.1"/>
    </source>
</evidence>
<keyword evidence="4" id="KW-0456">Lyase</keyword>
<dbReference type="GeneID" id="98646347"/>
<evidence type="ECO:0000313" key="4">
    <source>
        <dbReference type="EMBL" id="QEG15881.1"/>
    </source>
</evidence>
<dbReference type="Proteomes" id="UP000322887">
    <property type="component" value="Chromosome"/>
</dbReference>
<accession>A0A517X8S9</accession>
<dbReference type="InterPro" id="IPR005000">
    <property type="entry name" value="Aldolase/citrate-lyase_domain"/>
</dbReference>
<dbReference type="RefSeq" id="WP_002644850.1">
    <property type="nucleotide sequence ID" value="NZ_CAXAST010000002.1"/>
</dbReference>
<accession>A0A3D3RD32</accession>
<dbReference type="InterPro" id="IPR040442">
    <property type="entry name" value="Pyrv_kinase-like_dom_sf"/>
</dbReference>
<reference evidence="3 5" key="1">
    <citation type="journal article" date="2018" name="Nat. Biotechnol.">
        <title>A standardized bacterial taxonomy based on genome phylogeny substantially revises the tree of life.</title>
        <authorList>
            <person name="Parks D.H."/>
            <person name="Chuvochina M."/>
            <person name="Waite D.W."/>
            <person name="Rinke C."/>
            <person name="Skarshewski A."/>
            <person name="Chaumeil P.A."/>
            <person name="Hugenholtz P."/>
        </authorList>
    </citation>
    <scope>NUCLEOTIDE SEQUENCE [LARGE SCALE GENOMIC DNA]</scope>
    <source>
        <strain evidence="3">UBA9375</strain>
    </source>
</reference>
<evidence type="ECO:0000313" key="5">
    <source>
        <dbReference type="Proteomes" id="UP000263642"/>
    </source>
</evidence>
<evidence type="ECO:0000313" key="6">
    <source>
        <dbReference type="Proteomes" id="UP000322887"/>
    </source>
</evidence>
<evidence type="ECO:0000259" key="2">
    <source>
        <dbReference type="Pfam" id="PF03328"/>
    </source>
</evidence>
<keyword evidence="1" id="KW-0479">Metal-binding</keyword>
<dbReference type="AlphaFoldDB" id="A0A3D3RD32"/>
<dbReference type="InterPro" id="IPR015813">
    <property type="entry name" value="Pyrv/PenolPyrv_kinase-like_dom"/>
</dbReference>
<feature type="domain" description="HpcH/HpaI aldolase/citrate lyase" evidence="2">
    <location>
        <begin position="13"/>
        <end position="152"/>
    </location>
</feature>
<dbReference type="GO" id="GO:0046872">
    <property type="term" value="F:metal ion binding"/>
    <property type="evidence" value="ECO:0007669"/>
    <property type="project" value="UniProtKB-KW"/>
</dbReference>
<keyword evidence="6" id="KW-1185">Reference proteome</keyword>
<proteinExistence type="predicted"/>
<dbReference type="EMBL" id="DQAY01000170">
    <property type="protein sequence ID" value="HCO26719.1"/>
    <property type="molecule type" value="Genomic_DNA"/>
</dbReference>
<dbReference type="Proteomes" id="UP000263642">
    <property type="component" value="Unassembled WGS sequence"/>
</dbReference>
<dbReference type="GO" id="GO:0016829">
    <property type="term" value="F:lyase activity"/>
    <property type="evidence" value="ECO:0007669"/>
    <property type="project" value="UniProtKB-KW"/>
</dbReference>
<sequence>MKYLFITDCPEIAKYVDHCGVHCIFIDLELLGKVERQGGRDTVISHHKVENISRVKDAIQNAEVLVRLNPLNPQSSVEIENALDQGADALMLPMFRSLEEIEWFCNQVNSRARVVPLVETIGAMNQLDQIVQLPDVSQIHIGLNDLHLDMELNFMFELMSNGIVDNMSEICRNAGIPFGIGGISTMDQGLVSGRLVLSAHARLGSEWVILSRSFHQLASSLSELQSKINLPLELQKVDEVYAELLKRTDFEIEQDKQLLCQEVNKVASNEMAERNAS</sequence>
<dbReference type="SUPFAM" id="SSF51621">
    <property type="entry name" value="Phosphoenolpyruvate/pyruvate domain"/>
    <property type="match status" value="1"/>
</dbReference>
<dbReference type="Pfam" id="PF03328">
    <property type="entry name" value="HpcH_HpaI"/>
    <property type="match status" value="1"/>
</dbReference>
<dbReference type="Gene3D" id="3.20.20.60">
    <property type="entry name" value="Phosphoenolpyruvate-binding domains"/>
    <property type="match status" value="2"/>
</dbReference>
<gene>
    <name evidence="3" type="ORF">DIT97_28280</name>
    <name evidence="4" type="ORF">GmarT_17290</name>
</gene>
<reference evidence="4 6" key="2">
    <citation type="submission" date="2019-08" db="EMBL/GenBank/DDBJ databases">
        <title>Deep-cultivation of Planctomycetes and their phenomic and genomic characterization uncovers novel biology.</title>
        <authorList>
            <person name="Wiegand S."/>
            <person name="Jogler M."/>
            <person name="Boedeker C."/>
            <person name="Pinto D."/>
            <person name="Vollmers J."/>
            <person name="Rivas-Marin E."/>
            <person name="Kohn T."/>
            <person name="Peeters S.H."/>
            <person name="Heuer A."/>
            <person name="Rast P."/>
            <person name="Oberbeckmann S."/>
            <person name="Bunk B."/>
            <person name="Jeske O."/>
            <person name="Meyerdierks A."/>
            <person name="Storesund J.E."/>
            <person name="Kallscheuer N."/>
            <person name="Luecker S."/>
            <person name="Lage O.M."/>
            <person name="Pohl T."/>
            <person name="Merkel B.J."/>
            <person name="Hornburger P."/>
            <person name="Mueller R.-W."/>
            <person name="Bruemmer F."/>
            <person name="Labrenz M."/>
            <person name="Spormann A.M."/>
            <person name="Op den Camp H."/>
            <person name="Overmann J."/>
            <person name="Amann R."/>
            <person name="Jetten M.S.M."/>
            <person name="Mascher T."/>
            <person name="Medema M.H."/>
            <person name="Devos D.P."/>
            <person name="Kaster A.-K."/>
            <person name="Ovreas L."/>
            <person name="Rohde M."/>
            <person name="Galperin M.Y."/>
            <person name="Jogler C."/>
        </authorList>
    </citation>
    <scope>NUCLEOTIDE SEQUENCE [LARGE SCALE GENOMIC DNA]</scope>
    <source>
        <strain evidence="4 6">DSM 8797</strain>
    </source>
</reference>
<protein>
    <submittedName>
        <fullName evidence="3 4">Aldolase</fullName>
    </submittedName>
</protein>